<evidence type="ECO:0000313" key="2">
    <source>
        <dbReference type="Proteomes" id="UP000054686"/>
    </source>
</evidence>
<protein>
    <submittedName>
        <fullName evidence="1">Uncharacterized protein</fullName>
    </submittedName>
</protein>
<dbReference type="EMBL" id="LLVT01000003">
    <property type="protein sequence ID" value="KSW10546.1"/>
    <property type="molecule type" value="Genomic_DNA"/>
</dbReference>
<accession>A0A0V8RRH0</accession>
<evidence type="ECO:0000313" key="1">
    <source>
        <dbReference type="EMBL" id="KSW10546.1"/>
    </source>
</evidence>
<name>A0A0V8RRH0_9ACTO</name>
<dbReference type="Proteomes" id="UP000054686">
    <property type="component" value="Unassembled WGS sequence"/>
</dbReference>
<proteinExistence type="predicted"/>
<reference evidence="1 2" key="1">
    <citation type="submission" date="2015-10" db="EMBL/GenBank/DDBJ databases">
        <title>Draft Genome of Actinomyces odontolyticus subsp. actinosynbacter strain XH001.</title>
        <authorList>
            <person name="Mclean J.S."/>
            <person name="He X."/>
        </authorList>
    </citation>
    <scope>NUCLEOTIDE SEQUENCE [LARGE SCALE GENOMIC DNA]</scope>
    <source>
        <strain evidence="1 2">XH001</strain>
    </source>
</reference>
<sequence>MKEKLKEQHNAKGIAKEAYSIVTDDRFQKTTFAIDCSLMDDLTIPPYIKEGLTWLEEVLTITPLTLND</sequence>
<gene>
    <name evidence="1" type="ORF">APY09_08575</name>
</gene>
<comment type="caution">
    <text evidence="1">The sequence shown here is derived from an EMBL/GenBank/DDBJ whole genome shotgun (WGS) entry which is preliminary data.</text>
</comment>
<organism evidence="1 2">
    <name type="scientific">Schaalia odontolytica</name>
    <dbReference type="NCBI Taxonomy" id="1660"/>
    <lineage>
        <taxon>Bacteria</taxon>
        <taxon>Bacillati</taxon>
        <taxon>Actinomycetota</taxon>
        <taxon>Actinomycetes</taxon>
        <taxon>Actinomycetales</taxon>
        <taxon>Actinomycetaceae</taxon>
        <taxon>Schaalia</taxon>
    </lineage>
</organism>
<dbReference type="AlphaFoldDB" id="A0A0V8RRH0"/>